<dbReference type="PANTHER" id="PTHR37984:SF5">
    <property type="entry name" value="PROTEIN NYNRIN-LIKE"/>
    <property type="match status" value="1"/>
</dbReference>
<feature type="domain" description="Integrase catalytic" evidence="1">
    <location>
        <begin position="124"/>
        <end position="247"/>
    </location>
</feature>
<dbReference type="SUPFAM" id="SSF53098">
    <property type="entry name" value="Ribonuclease H-like"/>
    <property type="match status" value="1"/>
</dbReference>
<dbReference type="InterPro" id="IPR012337">
    <property type="entry name" value="RNaseH-like_sf"/>
</dbReference>
<reference evidence="3" key="1">
    <citation type="submission" date="2025-08" db="UniProtKB">
        <authorList>
            <consortium name="RefSeq"/>
        </authorList>
    </citation>
    <scope>IDENTIFICATION</scope>
</reference>
<dbReference type="PROSITE" id="PS50994">
    <property type="entry name" value="INTEGRASE"/>
    <property type="match status" value="1"/>
</dbReference>
<sequence length="394" mass="45018">MSEEKRVRTCSPAEILVKWRLGTLKTLIEELGITVQVRLVPSKDNKADSLTRVKKEWLAQTNKPEMSRKRAVIGAATSTVVMDLHNQHHMGVERSWYLAKEVDPTITKEQVKSAVKNCERCQSIDPAPLQHETGGLEVSTVWERLAVDVTHFHNIPYLTMVDCGPGRFTIWRQLRSETAQCIVAELDQVFCERGPVRELLLDNATAFKSELFVQFLEGWNVQPYYRAAYRPSGNGIVERNHRSIKAMAERGNISPMEAAFYFNSAPRYRQEQDTIPQQSVFTYKWRQPSATEREWGETNEPSVVTVGDEVWVKPPGARCTTQWGRGVVTKVNSRNNVEVNHVPRHVLDLRKVATSDEDDAESNQHRVVIDEASPPRYPQRVRKVPAWQEDYVVG</sequence>
<dbReference type="InterPro" id="IPR050951">
    <property type="entry name" value="Retrovirus_Pol_polyprotein"/>
</dbReference>
<dbReference type="Gene3D" id="3.30.420.10">
    <property type="entry name" value="Ribonuclease H-like superfamily/Ribonuclease H"/>
    <property type="match status" value="1"/>
</dbReference>
<evidence type="ECO:0000313" key="2">
    <source>
        <dbReference type="Proteomes" id="UP000694888"/>
    </source>
</evidence>
<gene>
    <name evidence="3" type="primary">LOC106011438</name>
</gene>
<proteinExistence type="predicted"/>
<name>A0ABM0ZXK7_APLCA</name>
<evidence type="ECO:0000259" key="1">
    <source>
        <dbReference type="PROSITE" id="PS50994"/>
    </source>
</evidence>
<dbReference type="InterPro" id="IPR036397">
    <property type="entry name" value="RNaseH_sf"/>
</dbReference>
<protein>
    <submittedName>
        <fullName evidence="3">Uncharacterized protein LOC106011438</fullName>
    </submittedName>
</protein>
<dbReference type="PANTHER" id="PTHR37984">
    <property type="entry name" value="PROTEIN CBG26694"/>
    <property type="match status" value="1"/>
</dbReference>
<evidence type="ECO:0000313" key="3">
    <source>
        <dbReference type="RefSeq" id="XP_012936576.1"/>
    </source>
</evidence>
<organism evidence="2 3">
    <name type="scientific">Aplysia californica</name>
    <name type="common">California sea hare</name>
    <dbReference type="NCBI Taxonomy" id="6500"/>
    <lineage>
        <taxon>Eukaryota</taxon>
        <taxon>Metazoa</taxon>
        <taxon>Spiralia</taxon>
        <taxon>Lophotrochozoa</taxon>
        <taxon>Mollusca</taxon>
        <taxon>Gastropoda</taxon>
        <taxon>Heterobranchia</taxon>
        <taxon>Euthyneura</taxon>
        <taxon>Tectipleura</taxon>
        <taxon>Aplysiida</taxon>
        <taxon>Aplysioidea</taxon>
        <taxon>Aplysiidae</taxon>
        <taxon>Aplysia</taxon>
    </lineage>
</organism>
<dbReference type="Proteomes" id="UP000694888">
    <property type="component" value="Unplaced"/>
</dbReference>
<dbReference type="RefSeq" id="XP_012936576.1">
    <property type="nucleotide sequence ID" value="XM_013081122.1"/>
</dbReference>
<dbReference type="InterPro" id="IPR001584">
    <property type="entry name" value="Integrase_cat-core"/>
</dbReference>
<dbReference type="GeneID" id="106011438"/>
<keyword evidence="2" id="KW-1185">Reference proteome</keyword>
<accession>A0ABM0ZXK7</accession>
<dbReference type="Pfam" id="PF00665">
    <property type="entry name" value="rve"/>
    <property type="match status" value="1"/>
</dbReference>